<organism evidence="1">
    <name type="scientific">marine metagenome</name>
    <dbReference type="NCBI Taxonomy" id="408172"/>
    <lineage>
        <taxon>unclassified sequences</taxon>
        <taxon>metagenomes</taxon>
        <taxon>ecological metagenomes</taxon>
    </lineage>
</organism>
<dbReference type="AlphaFoldDB" id="A0A381ZYB8"/>
<dbReference type="Pfam" id="PF11805">
    <property type="entry name" value="DUF3326"/>
    <property type="match status" value="1"/>
</dbReference>
<dbReference type="InterPro" id="IPR021763">
    <property type="entry name" value="DUF3326"/>
</dbReference>
<sequence length="266" mass="29271">MEERVLMRAFYSKSGRAVGRIEYFERLCEALEDYKSEYDAVAITSLIHVPEHYHADYFTTEGNMVNPWGGVEAILTHAISMLYNLPSAHSPMMTSNEVMNLDVGIVDPRKSAEAVSTTYLHCILKGLHRSPRIVTNAPIHGDPNLMTVADVSCLVIPDGCVGLPTLAALEQGIPVIAVRENKNCMQNTLEDLPFAPGKLFVVDNYLEAAGVMTALRAGVALETVRRPLAVTRVVTEESTIKSVTHEAKSSIIDKQVVNTLKRRHAV</sequence>
<protein>
    <submittedName>
        <fullName evidence="1">Uncharacterized protein</fullName>
    </submittedName>
</protein>
<dbReference type="EMBL" id="UINC01023104">
    <property type="protein sequence ID" value="SVA94094.1"/>
    <property type="molecule type" value="Genomic_DNA"/>
</dbReference>
<reference evidence="1" key="1">
    <citation type="submission" date="2018-05" db="EMBL/GenBank/DDBJ databases">
        <authorList>
            <person name="Lanie J.A."/>
            <person name="Ng W.-L."/>
            <person name="Kazmierczak K.M."/>
            <person name="Andrzejewski T.M."/>
            <person name="Davidsen T.M."/>
            <person name="Wayne K.J."/>
            <person name="Tettelin H."/>
            <person name="Glass J.I."/>
            <person name="Rusch D."/>
            <person name="Podicherti R."/>
            <person name="Tsui H.-C.T."/>
            <person name="Winkler M.E."/>
        </authorList>
    </citation>
    <scope>NUCLEOTIDE SEQUENCE</scope>
</reference>
<gene>
    <name evidence="1" type="ORF">METZ01_LOCUS146948</name>
</gene>
<proteinExistence type="predicted"/>
<accession>A0A381ZYB8</accession>
<evidence type="ECO:0000313" key="1">
    <source>
        <dbReference type="EMBL" id="SVA94094.1"/>
    </source>
</evidence>
<name>A0A381ZYB8_9ZZZZ</name>
<dbReference type="PANTHER" id="PTHR36891">
    <property type="entry name" value="OS01G0127400 PROTEIN"/>
    <property type="match status" value="1"/>
</dbReference>
<dbReference type="PANTHER" id="PTHR36891:SF1">
    <property type="entry name" value="OS01G0127400 PROTEIN"/>
    <property type="match status" value="1"/>
</dbReference>